<comment type="caution">
    <text evidence="2">The sequence shown here is derived from an EMBL/GenBank/DDBJ whole genome shotgun (WGS) entry which is preliminary data.</text>
</comment>
<organism evidence="2 3">
    <name type="scientific">Parabacteroides goldsteinii</name>
    <dbReference type="NCBI Taxonomy" id="328812"/>
    <lineage>
        <taxon>Bacteria</taxon>
        <taxon>Pseudomonadati</taxon>
        <taxon>Bacteroidota</taxon>
        <taxon>Bacteroidia</taxon>
        <taxon>Bacteroidales</taxon>
        <taxon>Tannerellaceae</taxon>
        <taxon>Parabacteroides</taxon>
    </lineage>
</organism>
<dbReference type="Proteomes" id="UP000036166">
    <property type="component" value="Unassembled WGS sequence"/>
</dbReference>
<name>A0A0J6CJS3_9BACT</name>
<dbReference type="PATRIC" id="fig|328812.4.peg.3093"/>
<dbReference type="AlphaFoldDB" id="A0A0J6CJS3"/>
<dbReference type="InterPro" id="IPR018958">
    <property type="entry name" value="Knr4/Smi1-like_dom"/>
</dbReference>
<protein>
    <recommendedName>
        <fullName evidence="1">Knr4/Smi1-like domain-containing protein</fullName>
    </recommendedName>
</protein>
<feature type="domain" description="Knr4/Smi1-like" evidence="1">
    <location>
        <begin position="23"/>
        <end position="140"/>
    </location>
</feature>
<dbReference type="SMART" id="SM00860">
    <property type="entry name" value="SMI1_KNR4"/>
    <property type="match status" value="1"/>
</dbReference>
<proteinExistence type="predicted"/>
<accession>A0A0J6CJS3</accession>
<dbReference type="Pfam" id="PF09346">
    <property type="entry name" value="SMI1_KNR4"/>
    <property type="match status" value="1"/>
</dbReference>
<dbReference type="EMBL" id="LFJV01000036">
    <property type="protein sequence ID" value="KMM33408.1"/>
    <property type="molecule type" value="Genomic_DNA"/>
</dbReference>
<dbReference type="SUPFAM" id="SSF160631">
    <property type="entry name" value="SMI1/KNR4-like"/>
    <property type="match status" value="1"/>
</dbReference>
<dbReference type="Gene3D" id="3.40.1580.10">
    <property type="entry name" value="SMI1/KNR4-like"/>
    <property type="match status" value="1"/>
</dbReference>
<evidence type="ECO:0000313" key="3">
    <source>
        <dbReference type="Proteomes" id="UP000036166"/>
    </source>
</evidence>
<sequence length="145" mass="16297">MKSIVIHELEAFYLRHPELKGIPVSLNQIKDAEEILHTKFDRDYTFFLTHFGGSYAGYAIHGFLNAPNIGNETVIELTQQARNLSQLQNLFPELDECIVFSDDGAGNPIAIDSGGGIWIFDFDTTKKNKIADSLGKLIEENIPNW</sequence>
<evidence type="ECO:0000313" key="2">
    <source>
        <dbReference type="EMBL" id="KMM33408.1"/>
    </source>
</evidence>
<dbReference type="InterPro" id="IPR037883">
    <property type="entry name" value="Knr4/Smi1-like_sf"/>
</dbReference>
<dbReference type="RefSeq" id="WP_048315615.1">
    <property type="nucleotide sequence ID" value="NZ_LFJV01000036.1"/>
</dbReference>
<reference evidence="2 3" key="1">
    <citation type="submission" date="2015-06" db="EMBL/GenBank/DDBJ databases">
        <title>Draft Genome Sequence of Parabacteroides goldsteinii with Putative Novel Metallo-Beta-Lactamases Isolated from a Blood Culture from a Human Patient.</title>
        <authorList>
            <person name="Krogh T.J."/>
            <person name="Agergaard C.N."/>
            <person name="Moller-Jensen J."/>
            <person name="Justesen U.S."/>
        </authorList>
    </citation>
    <scope>NUCLEOTIDE SEQUENCE [LARGE SCALE GENOMIC DNA]</scope>
    <source>
        <strain evidence="2 3">910340</strain>
    </source>
</reference>
<gene>
    <name evidence="2" type="ORF">ACM15_11910</name>
</gene>
<evidence type="ECO:0000259" key="1">
    <source>
        <dbReference type="SMART" id="SM00860"/>
    </source>
</evidence>